<evidence type="ECO:0000256" key="5">
    <source>
        <dbReference type="ARBA" id="ARBA00025222"/>
    </source>
</evidence>
<dbReference type="Gene3D" id="3.90.640.10">
    <property type="entry name" value="Actin, Chain A, domain 4"/>
    <property type="match status" value="1"/>
</dbReference>
<comment type="similarity">
    <text evidence="2">Belongs to the actin family. ARP6 subfamily.</text>
</comment>
<comment type="caution">
    <text evidence="8">The sequence shown here is derived from an EMBL/GenBank/DDBJ whole genome shotgun (WGS) entry which is preliminary data.</text>
</comment>
<accession>A0A1X2GM71</accession>
<dbReference type="GO" id="GO:0005737">
    <property type="term" value="C:cytoplasm"/>
    <property type="evidence" value="ECO:0007669"/>
    <property type="project" value="UniProtKB-SubCell"/>
</dbReference>
<dbReference type="InterPro" id="IPR004000">
    <property type="entry name" value="Actin"/>
</dbReference>
<evidence type="ECO:0000256" key="4">
    <source>
        <dbReference type="ARBA" id="ARBA00022490"/>
    </source>
</evidence>
<dbReference type="STRING" id="101127.A0A1X2GM71"/>
<dbReference type="InterPro" id="IPR043129">
    <property type="entry name" value="ATPase_NBD"/>
</dbReference>
<dbReference type="FunFam" id="3.90.640.10:FF:000014">
    <property type="entry name" value="Putative actin-related protein 6"/>
    <property type="match status" value="1"/>
</dbReference>
<sequence>MTKTLLVDNGANTIKVGHIQLRAPKIVPNVIVRGRTDRRYFIADQLDQCTDFSSLYYRLPFEKGYLTNWGAERTIWDRVFNHVVKADPSDTQLVVTEPFFNLPAIQEAYDQILFEEYGFQACYRTTAPQLCVFNEWSALFKDESDRLPDACVVVDSGYSFTHIAPFAHQRPIAKGIRRVNVGGKLLTNQLKETVSFRHYDMMEETYIINNVKETCCFVSQDALVDLATSRLPPDGNPILQEYVLPDFTNTTRGHIRQNEPLQPDQQVLVMNNERFMIPEILMHPSDIGMEQAGISETIVQSVQACDPEYHGLMYANILLVGGNANMPGYKDRIEQDLRQLVPTCFDIRIATPADATVAGWMGGQRMMQRMSKSELQQRFVTRNEYLEHGSDICRRKFA</sequence>
<dbReference type="SUPFAM" id="SSF53067">
    <property type="entry name" value="Actin-like ATPase domain"/>
    <property type="match status" value="2"/>
</dbReference>
<comment type="subcellular location">
    <subcellularLocation>
        <location evidence="1">Cytoplasm</location>
    </subcellularLocation>
</comment>
<evidence type="ECO:0000313" key="9">
    <source>
        <dbReference type="Proteomes" id="UP000242146"/>
    </source>
</evidence>
<evidence type="ECO:0000256" key="2">
    <source>
        <dbReference type="ARBA" id="ARBA00005665"/>
    </source>
</evidence>
<dbReference type="PANTHER" id="PTHR11937">
    <property type="entry name" value="ACTIN"/>
    <property type="match status" value="1"/>
</dbReference>
<name>A0A1X2GM71_9FUNG</name>
<protein>
    <recommendedName>
        <fullName evidence="3">Actin-like protein ARP6</fullName>
    </recommendedName>
    <alternativeName>
        <fullName evidence="7">Actin-like protein arp6</fullName>
    </alternativeName>
</protein>
<comment type="function">
    <text evidence="5">Component of the SWR1 complex which mediates the ATP-dependent exchange of histone H2A for the H2A variant HZT1 leading to transcriptional regulation of selected genes by chromatin remodeling. Involved in chromosome stability.</text>
</comment>
<dbReference type="OrthoDB" id="6220758at2759"/>
<gene>
    <name evidence="8" type="ORF">DM01DRAFT_1334434</name>
</gene>
<evidence type="ECO:0000256" key="3">
    <source>
        <dbReference type="ARBA" id="ARBA00018633"/>
    </source>
</evidence>
<comment type="subunit">
    <text evidence="6">Component of the SWR1 chromatin remodeling complex.</text>
</comment>
<organism evidence="8 9">
    <name type="scientific">Hesseltinella vesiculosa</name>
    <dbReference type="NCBI Taxonomy" id="101127"/>
    <lineage>
        <taxon>Eukaryota</taxon>
        <taxon>Fungi</taxon>
        <taxon>Fungi incertae sedis</taxon>
        <taxon>Mucoromycota</taxon>
        <taxon>Mucoromycotina</taxon>
        <taxon>Mucoromycetes</taxon>
        <taxon>Mucorales</taxon>
        <taxon>Cunninghamellaceae</taxon>
        <taxon>Hesseltinella</taxon>
    </lineage>
</organism>
<dbReference type="Proteomes" id="UP000242146">
    <property type="component" value="Unassembled WGS sequence"/>
</dbReference>
<dbReference type="AlphaFoldDB" id="A0A1X2GM71"/>
<dbReference type="SMART" id="SM00268">
    <property type="entry name" value="ACTIN"/>
    <property type="match status" value="1"/>
</dbReference>
<dbReference type="GO" id="GO:0031491">
    <property type="term" value="F:nucleosome binding"/>
    <property type="evidence" value="ECO:0007669"/>
    <property type="project" value="EnsemblFungi"/>
</dbReference>
<evidence type="ECO:0000256" key="6">
    <source>
        <dbReference type="ARBA" id="ARBA00063309"/>
    </source>
</evidence>
<reference evidence="8 9" key="1">
    <citation type="submission" date="2016-07" db="EMBL/GenBank/DDBJ databases">
        <title>Pervasive Adenine N6-methylation of Active Genes in Fungi.</title>
        <authorList>
            <consortium name="DOE Joint Genome Institute"/>
            <person name="Mondo S.J."/>
            <person name="Dannebaum R.O."/>
            <person name="Kuo R.C."/>
            <person name="Labutti K."/>
            <person name="Haridas S."/>
            <person name="Kuo A."/>
            <person name="Salamov A."/>
            <person name="Ahrendt S.R."/>
            <person name="Lipzen A."/>
            <person name="Sullivan W."/>
            <person name="Andreopoulos W.B."/>
            <person name="Clum A."/>
            <person name="Lindquist E."/>
            <person name="Daum C."/>
            <person name="Ramamoorthy G.K."/>
            <person name="Gryganskyi A."/>
            <person name="Culley D."/>
            <person name="Magnuson J.K."/>
            <person name="James T.Y."/>
            <person name="O'Malley M.A."/>
            <person name="Stajich J.E."/>
            <person name="Spatafora J.W."/>
            <person name="Visel A."/>
            <person name="Grigoriev I.V."/>
        </authorList>
    </citation>
    <scope>NUCLEOTIDE SEQUENCE [LARGE SCALE GENOMIC DNA]</scope>
    <source>
        <strain evidence="8 9">NRRL 3301</strain>
    </source>
</reference>
<evidence type="ECO:0000256" key="1">
    <source>
        <dbReference type="ARBA" id="ARBA00004496"/>
    </source>
</evidence>
<dbReference type="EMBL" id="MCGT01000009">
    <property type="protein sequence ID" value="ORX56874.1"/>
    <property type="molecule type" value="Genomic_DNA"/>
</dbReference>
<evidence type="ECO:0000313" key="8">
    <source>
        <dbReference type="EMBL" id="ORX56874.1"/>
    </source>
</evidence>
<dbReference type="CDD" id="cd10210">
    <property type="entry name" value="ASKHA_NBD_Arp6"/>
    <property type="match status" value="1"/>
</dbReference>
<dbReference type="Gene3D" id="3.30.420.40">
    <property type="match status" value="2"/>
</dbReference>
<dbReference type="GO" id="GO:0000812">
    <property type="term" value="C:Swr1 complex"/>
    <property type="evidence" value="ECO:0007669"/>
    <property type="project" value="EnsemblFungi"/>
</dbReference>
<dbReference type="GO" id="GO:0034399">
    <property type="term" value="C:nuclear periphery"/>
    <property type="evidence" value="ECO:0007669"/>
    <property type="project" value="EnsemblFungi"/>
</dbReference>
<dbReference type="Gene3D" id="2.30.36.70">
    <property type="entry name" value="Actin, Chain A, domain 2"/>
    <property type="match status" value="1"/>
</dbReference>
<dbReference type="Pfam" id="PF00022">
    <property type="entry name" value="Actin"/>
    <property type="match status" value="1"/>
</dbReference>
<dbReference type="GO" id="GO:0006338">
    <property type="term" value="P:chromatin remodeling"/>
    <property type="evidence" value="ECO:0007669"/>
    <property type="project" value="EnsemblFungi"/>
</dbReference>
<proteinExistence type="inferred from homology"/>
<keyword evidence="4" id="KW-0963">Cytoplasm</keyword>
<evidence type="ECO:0000256" key="7">
    <source>
        <dbReference type="ARBA" id="ARBA00073820"/>
    </source>
</evidence>
<keyword evidence="9" id="KW-1185">Reference proteome</keyword>